<dbReference type="EMBL" id="PHHF01000049">
    <property type="protein sequence ID" value="PTD19900.1"/>
    <property type="molecule type" value="Genomic_DNA"/>
</dbReference>
<reference evidence="1 2" key="1">
    <citation type="submission" date="2017-11" db="EMBL/GenBank/DDBJ databases">
        <title>Sphingomonas oleivorans sp. nov., isolated from oil-contaminated soil.</title>
        <authorList>
            <person name="Wang L."/>
            <person name="Chen L."/>
        </authorList>
    </citation>
    <scope>NUCLEOTIDE SEQUENCE [LARGE SCALE GENOMIC DNA]</scope>
    <source>
        <strain evidence="1 2">K101</strain>
    </source>
</reference>
<dbReference type="InterPro" id="IPR021791">
    <property type="entry name" value="Phage_TAC_11"/>
</dbReference>
<evidence type="ECO:0000313" key="2">
    <source>
        <dbReference type="Proteomes" id="UP000241206"/>
    </source>
</evidence>
<keyword evidence="2" id="KW-1185">Reference proteome</keyword>
<accession>A0A2T4HVW9</accession>
<dbReference type="AlphaFoldDB" id="A0A2T4HVW9"/>
<comment type="caution">
    <text evidence="1">The sequence shown here is derived from an EMBL/GenBank/DDBJ whole genome shotgun (WGS) entry which is preliminary data.</text>
</comment>
<proteinExistence type="predicted"/>
<dbReference type="RefSeq" id="WP_107395056.1">
    <property type="nucleotide sequence ID" value="NZ_PHHF01000049.1"/>
</dbReference>
<gene>
    <name evidence="1" type="ORF">CV103_11975</name>
</gene>
<organism evidence="1 2">
    <name type="scientific">Edaphosphingomonas fennica</name>
    <dbReference type="NCBI Taxonomy" id="114404"/>
    <lineage>
        <taxon>Bacteria</taxon>
        <taxon>Pseudomonadati</taxon>
        <taxon>Pseudomonadota</taxon>
        <taxon>Alphaproteobacteria</taxon>
        <taxon>Sphingomonadales</taxon>
        <taxon>Rhizorhabdaceae</taxon>
        <taxon>Edaphosphingomonas</taxon>
    </lineage>
</organism>
<evidence type="ECO:0000313" key="1">
    <source>
        <dbReference type="EMBL" id="PTD19900.1"/>
    </source>
</evidence>
<dbReference type="Proteomes" id="UP000241206">
    <property type="component" value="Unassembled WGS sequence"/>
</dbReference>
<name>A0A2T4HVW9_9SPHN</name>
<dbReference type="Pfam" id="PF11836">
    <property type="entry name" value="Phage_TAC_11"/>
    <property type="match status" value="1"/>
</dbReference>
<sequence>MVANAERGEIDIVLGKKRRVLRPSYEAVMTIETLTGRSLRELAQMANAMTMPIATMAVVVAELIRAGAADDDIGGKQGEPEVWGKLIYEAGMPAIAARLTVVLTAALTGGATISGELKPVATTKGIATATGD</sequence>
<protein>
    <submittedName>
        <fullName evidence="1">Uncharacterized protein</fullName>
    </submittedName>
</protein>